<evidence type="ECO:0000313" key="3">
    <source>
        <dbReference type="Proteomes" id="UP001357485"/>
    </source>
</evidence>
<reference evidence="2 3" key="1">
    <citation type="submission" date="2023-08" db="EMBL/GenBank/DDBJ databases">
        <title>Black Yeasts Isolated from many extreme environments.</title>
        <authorList>
            <person name="Coleine C."/>
            <person name="Stajich J.E."/>
            <person name="Selbmann L."/>
        </authorList>
    </citation>
    <scope>NUCLEOTIDE SEQUENCE [LARGE SCALE GENOMIC DNA]</scope>
    <source>
        <strain evidence="2 3">CCFEE 536</strain>
    </source>
</reference>
<proteinExistence type="predicted"/>
<feature type="compositionally biased region" description="Basic and acidic residues" evidence="1">
    <location>
        <begin position="87"/>
        <end position="98"/>
    </location>
</feature>
<feature type="compositionally biased region" description="Basic and acidic residues" evidence="1">
    <location>
        <begin position="109"/>
        <end position="119"/>
    </location>
</feature>
<feature type="compositionally biased region" description="Basic and acidic residues" evidence="1">
    <location>
        <begin position="158"/>
        <end position="170"/>
    </location>
</feature>
<evidence type="ECO:0000313" key="2">
    <source>
        <dbReference type="EMBL" id="KAK5199415.1"/>
    </source>
</evidence>
<protein>
    <submittedName>
        <fullName evidence="2">Protein phosphatase regulator</fullName>
    </submittedName>
</protein>
<evidence type="ECO:0000256" key="1">
    <source>
        <dbReference type="SAM" id="MobiDB-lite"/>
    </source>
</evidence>
<sequence length="351" mass="37811">TSKSKLQKTPPDIKIPPRDRAADVASDAMSPILQSPVVEKQSAAIAAVATMEGQDAGVSAPQRAPPMKPALRLRSPTEPQHVVTNLERLEGQSRKEHNGPLSPLTNMLRSDREPRPEKVKKAKQRVQLDDFDSPQDGDKSADPFADPNEVYDSLYQDNESHAPAAKERLSESPVEILSPVSPLTEAEANSIPALVRDTSSHSDQDDELVSPSSTPSLLEADAASAATTTTTTTAPTTPHATAEPQHTAQSPLHSTRIEPPTHSSPRPSSSSPTSLRTPLRLTPTPTWSDTRLRAFLDGDNDIREMLLLVHDRSGAVPVGADHPLAKGLFGAERERLAEMEGVLDRLLEGVL</sequence>
<dbReference type="PANTHER" id="PTHR47775:SF1">
    <property type="entry name" value="BUD SITE SELECTION PROTEIN 14"/>
    <property type="match status" value="1"/>
</dbReference>
<dbReference type="EMBL" id="JAVRRA010017565">
    <property type="protein sequence ID" value="KAK5199415.1"/>
    <property type="molecule type" value="Genomic_DNA"/>
</dbReference>
<dbReference type="Proteomes" id="UP001357485">
    <property type="component" value="Unassembled WGS sequence"/>
</dbReference>
<dbReference type="PANTHER" id="PTHR47775">
    <property type="entry name" value="BUD SITE SELECTION PROTEIN 14"/>
    <property type="match status" value="1"/>
</dbReference>
<feature type="non-terminal residue" evidence="2">
    <location>
        <position position="351"/>
    </location>
</feature>
<organism evidence="2 3">
    <name type="scientific">Cryomyces antarcticus</name>
    <dbReference type="NCBI Taxonomy" id="329879"/>
    <lineage>
        <taxon>Eukaryota</taxon>
        <taxon>Fungi</taxon>
        <taxon>Dikarya</taxon>
        <taxon>Ascomycota</taxon>
        <taxon>Pezizomycotina</taxon>
        <taxon>Dothideomycetes</taxon>
        <taxon>Dothideomycetes incertae sedis</taxon>
        <taxon>Cryomyces</taxon>
    </lineage>
</organism>
<feature type="non-terminal residue" evidence="2">
    <location>
        <position position="1"/>
    </location>
</feature>
<feature type="compositionally biased region" description="Low complexity" evidence="1">
    <location>
        <begin position="220"/>
        <end position="248"/>
    </location>
</feature>
<gene>
    <name evidence="2" type="primary">BUD14_1</name>
    <name evidence="2" type="ORF">LTR16_006285</name>
</gene>
<name>A0ABR0LN75_9PEZI</name>
<feature type="region of interest" description="Disordered" evidence="1">
    <location>
        <begin position="1"/>
        <end position="26"/>
    </location>
</feature>
<feature type="compositionally biased region" description="Low complexity" evidence="1">
    <location>
        <begin position="260"/>
        <end position="286"/>
    </location>
</feature>
<feature type="region of interest" description="Disordered" evidence="1">
    <location>
        <begin position="220"/>
        <end position="286"/>
    </location>
</feature>
<feature type="region of interest" description="Disordered" evidence="1">
    <location>
        <begin position="52"/>
        <end position="191"/>
    </location>
</feature>
<keyword evidence="3" id="KW-1185">Reference proteome</keyword>
<comment type="caution">
    <text evidence="2">The sequence shown here is derived from an EMBL/GenBank/DDBJ whole genome shotgun (WGS) entry which is preliminary data.</text>
</comment>
<accession>A0ABR0LN75</accession>
<dbReference type="InterPro" id="IPR053039">
    <property type="entry name" value="Polarity_Bud-Selection_Reg"/>
</dbReference>